<accession>A0ABQ9VX67</accession>
<sequence length="176" mass="20213">MSAYKWYDPKSICKTPSSNALDDYMSCFRTPVIKNDFPPACQLSTPYGQPVCFQQQQQQIPATPLQTLQLRISPLGTPSVQRIYRYTERSSTSSSTNECISVKGKIYSILKQIGRGGSSKYNEDVFQVLNEKKQIYAIKYVNLEEADNQTLDSYRNEIAYLNKLQQHSDKIIRLYD</sequence>
<keyword evidence="1" id="KW-0723">Serine/threonine-protein kinase</keyword>
<reference evidence="7 8" key="1">
    <citation type="submission" date="2023-05" db="EMBL/GenBank/DDBJ databases">
        <title>B98-5 Cell Line De Novo Hybrid Assembly: An Optical Mapping Approach.</title>
        <authorList>
            <person name="Kananen K."/>
            <person name="Auerbach J.A."/>
            <person name="Kautto E."/>
            <person name="Blachly J.S."/>
        </authorList>
    </citation>
    <scope>NUCLEOTIDE SEQUENCE [LARGE SCALE GENOMIC DNA]</scope>
    <source>
        <strain evidence="7">B95-8</strain>
        <tissue evidence="7">Cell line</tissue>
    </source>
</reference>
<dbReference type="InterPro" id="IPR011009">
    <property type="entry name" value="Kinase-like_dom_sf"/>
</dbReference>
<dbReference type="EMBL" id="JASSZA010000004">
    <property type="protein sequence ID" value="KAK2113975.1"/>
    <property type="molecule type" value="Genomic_DNA"/>
</dbReference>
<organism evidence="7 8">
    <name type="scientific">Saguinus oedipus</name>
    <name type="common">Cotton-top tamarin</name>
    <name type="synonym">Oedipomidas oedipus</name>
    <dbReference type="NCBI Taxonomy" id="9490"/>
    <lineage>
        <taxon>Eukaryota</taxon>
        <taxon>Metazoa</taxon>
        <taxon>Chordata</taxon>
        <taxon>Craniata</taxon>
        <taxon>Vertebrata</taxon>
        <taxon>Euteleostomi</taxon>
        <taxon>Mammalia</taxon>
        <taxon>Eutheria</taxon>
        <taxon>Euarchontoglires</taxon>
        <taxon>Primates</taxon>
        <taxon>Haplorrhini</taxon>
        <taxon>Platyrrhini</taxon>
        <taxon>Cebidae</taxon>
        <taxon>Callitrichinae</taxon>
        <taxon>Saguinus</taxon>
    </lineage>
</organism>
<protein>
    <recommendedName>
        <fullName evidence="6">Protein kinase domain-containing protein</fullName>
    </recommendedName>
</protein>
<evidence type="ECO:0000256" key="5">
    <source>
        <dbReference type="ARBA" id="ARBA00022840"/>
    </source>
</evidence>
<gene>
    <name evidence="7" type="ORF">P7K49_008241</name>
</gene>
<dbReference type="Gene3D" id="3.30.200.20">
    <property type="entry name" value="Phosphorylase Kinase, domain 1"/>
    <property type="match status" value="1"/>
</dbReference>
<keyword evidence="8" id="KW-1185">Reference proteome</keyword>
<dbReference type="PANTHER" id="PTHR22974:SF21">
    <property type="entry name" value="DUAL SPECIFICITY PROTEIN KINASE TTK"/>
    <property type="match status" value="1"/>
</dbReference>
<dbReference type="PROSITE" id="PS50011">
    <property type="entry name" value="PROTEIN_KINASE_DOM"/>
    <property type="match status" value="1"/>
</dbReference>
<proteinExistence type="predicted"/>
<keyword evidence="5" id="KW-0067">ATP-binding</keyword>
<dbReference type="SUPFAM" id="SSF56112">
    <property type="entry name" value="Protein kinase-like (PK-like)"/>
    <property type="match status" value="1"/>
</dbReference>
<keyword evidence="3" id="KW-0547">Nucleotide-binding</keyword>
<feature type="domain" description="Protein kinase" evidence="6">
    <location>
        <begin position="107"/>
        <end position="176"/>
    </location>
</feature>
<evidence type="ECO:0000313" key="7">
    <source>
        <dbReference type="EMBL" id="KAK2113975.1"/>
    </source>
</evidence>
<dbReference type="Proteomes" id="UP001266305">
    <property type="component" value="Unassembled WGS sequence"/>
</dbReference>
<evidence type="ECO:0000313" key="8">
    <source>
        <dbReference type="Proteomes" id="UP001266305"/>
    </source>
</evidence>
<keyword evidence="2" id="KW-0808">Transferase</keyword>
<dbReference type="Pfam" id="PF00069">
    <property type="entry name" value="Pkinase"/>
    <property type="match status" value="1"/>
</dbReference>
<evidence type="ECO:0000256" key="1">
    <source>
        <dbReference type="ARBA" id="ARBA00022527"/>
    </source>
</evidence>
<evidence type="ECO:0000256" key="4">
    <source>
        <dbReference type="ARBA" id="ARBA00022777"/>
    </source>
</evidence>
<evidence type="ECO:0000256" key="2">
    <source>
        <dbReference type="ARBA" id="ARBA00022679"/>
    </source>
</evidence>
<evidence type="ECO:0000256" key="3">
    <source>
        <dbReference type="ARBA" id="ARBA00022741"/>
    </source>
</evidence>
<comment type="caution">
    <text evidence="7">The sequence shown here is derived from an EMBL/GenBank/DDBJ whole genome shotgun (WGS) entry which is preliminary data.</text>
</comment>
<dbReference type="InterPro" id="IPR000719">
    <property type="entry name" value="Prot_kinase_dom"/>
</dbReference>
<evidence type="ECO:0000259" key="6">
    <source>
        <dbReference type="PROSITE" id="PS50011"/>
    </source>
</evidence>
<keyword evidence="4" id="KW-0418">Kinase</keyword>
<name>A0ABQ9VX67_SAGOE</name>
<dbReference type="PANTHER" id="PTHR22974">
    <property type="entry name" value="MIXED LINEAGE PROTEIN KINASE"/>
    <property type="match status" value="1"/>
</dbReference>